<evidence type="ECO:0000313" key="2">
    <source>
        <dbReference type="EMBL" id="GMA21097.1"/>
    </source>
</evidence>
<sequence>MRHRDHARQQQRVDREGAPASGRGGHHDQDEGDDGDELHLGRQPVDHGVADDEQPLLGRAQADVAVRVTGEVAAREGARALAGAP</sequence>
<protein>
    <submittedName>
        <fullName evidence="2">Uncharacterized protein</fullName>
    </submittedName>
</protein>
<evidence type="ECO:0000256" key="1">
    <source>
        <dbReference type="SAM" id="MobiDB-lite"/>
    </source>
</evidence>
<organism evidence="2 3">
    <name type="scientific">Arsenicicoccus piscis</name>
    <dbReference type="NCBI Taxonomy" id="673954"/>
    <lineage>
        <taxon>Bacteria</taxon>
        <taxon>Bacillati</taxon>
        <taxon>Actinomycetota</taxon>
        <taxon>Actinomycetes</taxon>
        <taxon>Micrococcales</taxon>
        <taxon>Intrasporangiaceae</taxon>
        <taxon>Arsenicicoccus</taxon>
    </lineage>
</organism>
<reference evidence="3" key="1">
    <citation type="journal article" date="2019" name="Int. J. Syst. Evol. Microbiol.">
        <title>The Global Catalogue of Microorganisms (GCM) 10K type strain sequencing project: providing services to taxonomists for standard genome sequencing and annotation.</title>
        <authorList>
            <consortium name="The Broad Institute Genomics Platform"/>
            <consortium name="The Broad Institute Genome Sequencing Center for Infectious Disease"/>
            <person name="Wu L."/>
            <person name="Ma J."/>
        </authorList>
    </citation>
    <scope>NUCLEOTIDE SEQUENCE [LARGE SCALE GENOMIC DNA]</scope>
    <source>
        <strain evidence="3">NBRC 105830</strain>
    </source>
</reference>
<gene>
    <name evidence="2" type="ORF">GCM10025862_31180</name>
</gene>
<accession>A0ABQ6HSE6</accession>
<feature type="compositionally biased region" description="Basic and acidic residues" evidence="1">
    <location>
        <begin position="7"/>
        <end position="17"/>
    </location>
</feature>
<feature type="region of interest" description="Disordered" evidence="1">
    <location>
        <begin position="1"/>
        <end position="57"/>
    </location>
</feature>
<name>A0ABQ6HSE6_9MICO</name>
<proteinExistence type="predicted"/>
<feature type="compositionally biased region" description="Basic and acidic residues" evidence="1">
    <location>
        <begin position="37"/>
        <end position="50"/>
    </location>
</feature>
<evidence type="ECO:0000313" key="3">
    <source>
        <dbReference type="Proteomes" id="UP001157109"/>
    </source>
</evidence>
<comment type="caution">
    <text evidence="2">The sequence shown here is derived from an EMBL/GenBank/DDBJ whole genome shotgun (WGS) entry which is preliminary data.</text>
</comment>
<keyword evidence="3" id="KW-1185">Reference proteome</keyword>
<dbReference type="Proteomes" id="UP001157109">
    <property type="component" value="Unassembled WGS sequence"/>
</dbReference>
<dbReference type="EMBL" id="BSUJ01000001">
    <property type="protein sequence ID" value="GMA21097.1"/>
    <property type="molecule type" value="Genomic_DNA"/>
</dbReference>